<protein>
    <submittedName>
        <fullName evidence="1 3">Uncharacterized protein</fullName>
    </submittedName>
</protein>
<reference evidence="1 2" key="2">
    <citation type="submission" date="2018-11" db="EMBL/GenBank/DDBJ databases">
        <authorList>
            <consortium name="Pathogen Informatics"/>
        </authorList>
    </citation>
    <scope>NUCLEOTIDE SEQUENCE [LARGE SCALE GENOMIC DNA]</scope>
</reference>
<dbReference type="WBParaSite" id="SBAD_0000189601-mRNA-1">
    <property type="protein sequence ID" value="SBAD_0000189601-mRNA-1"/>
    <property type="gene ID" value="SBAD_0000189601"/>
</dbReference>
<reference evidence="3" key="1">
    <citation type="submission" date="2016-06" db="UniProtKB">
        <authorList>
            <consortium name="WormBaseParasite"/>
        </authorList>
    </citation>
    <scope>IDENTIFICATION</scope>
</reference>
<dbReference type="EMBL" id="UZAM01006960">
    <property type="protein sequence ID" value="VDO95554.1"/>
    <property type="molecule type" value="Genomic_DNA"/>
</dbReference>
<keyword evidence="2" id="KW-1185">Reference proteome</keyword>
<proteinExistence type="predicted"/>
<dbReference type="Proteomes" id="UP000270296">
    <property type="component" value="Unassembled WGS sequence"/>
</dbReference>
<evidence type="ECO:0000313" key="1">
    <source>
        <dbReference type="EMBL" id="VDO95554.1"/>
    </source>
</evidence>
<sequence length="81" mass="8938">MHKAAHLMIIEGRKTIPGQRRLEDEDGDYVCASVSIRGASVTACSVLIEKEQALSIHHKFIDEQQALLFAVPVAGVYRFGD</sequence>
<name>A0A183IDW4_9BILA</name>
<gene>
    <name evidence="1" type="ORF">SBAD_LOCUS1808</name>
</gene>
<organism evidence="3">
    <name type="scientific">Soboliphyme baturini</name>
    <dbReference type="NCBI Taxonomy" id="241478"/>
    <lineage>
        <taxon>Eukaryota</taxon>
        <taxon>Metazoa</taxon>
        <taxon>Ecdysozoa</taxon>
        <taxon>Nematoda</taxon>
        <taxon>Enoplea</taxon>
        <taxon>Dorylaimia</taxon>
        <taxon>Dioctophymatida</taxon>
        <taxon>Dioctophymatoidea</taxon>
        <taxon>Soboliphymatidae</taxon>
        <taxon>Soboliphyme</taxon>
    </lineage>
</organism>
<dbReference type="AlphaFoldDB" id="A0A183IDW4"/>
<accession>A0A183IDW4</accession>
<evidence type="ECO:0000313" key="2">
    <source>
        <dbReference type="Proteomes" id="UP000270296"/>
    </source>
</evidence>
<evidence type="ECO:0000313" key="3">
    <source>
        <dbReference type="WBParaSite" id="SBAD_0000189601-mRNA-1"/>
    </source>
</evidence>